<keyword evidence="1 2" id="KW-0732">Signal</keyword>
<evidence type="ECO:0000313" key="6">
    <source>
        <dbReference type="Proteomes" id="UP001055420"/>
    </source>
</evidence>
<sequence length="592" mass="68524">MQKSYLKTILLAACLAALFTGCNKSNELPSGTVKEVIDNLVTKLYRTLPPTQLDTISNEYILRLLTDKDKEILSKKFWTFEVNVPVIVSLMRDRDQEVVPFWMEASGFKLTQFQVKNDEYEYEVWQKEFPAGQVGLGINGFDKHRPVYFITVAPQNEKDKLKITNVNPRYALGVMDLNEFTYHDWDELKLKFLSVELKDQVLFTTVRGRAREAHLVNAFRTTDTPSSTKPDQVVLTWSGDPKTTMDIQWRTSPEVKSGKVKYWEKGGIDTFYVDASVFKMEDRLLRNDRFVNRFTANLNYLDPGQAYQYVLASKSGWSQPAEFTTAPLNEEDFSFIWFGDTHHSEDWGDMAKKSLKRHPETAFFSIVGDLVTTGLHRDEWDKLWDYSDSVFTGKPLMPVPGNHDSQDGLGAWMYKEMFSLPDNGPKKQPSEMTYAFNYEHALFLMMDATLPIHAQTAWMEQQLKNSDAKWKFVMLHFPPYNYDNSYDEIIKEWCSLFDKYHVDMVMSGHMHYYLRTKPMFNEQPVASPAKGTIYTVSIGIPGELEYWLAEEYAAVRMKEGPLYQHIAIKGNTLSYKCYDPDGNVKDQLIIKK</sequence>
<keyword evidence="6" id="KW-1185">Reference proteome</keyword>
<organism evidence="5 6">
    <name type="scientific">Dyadobacter chenhuakuii</name>
    <dbReference type="NCBI Taxonomy" id="2909339"/>
    <lineage>
        <taxon>Bacteria</taxon>
        <taxon>Pseudomonadati</taxon>
        <taxon>Bacteroidota</taxon>
        <taxon>Cytophagia</taxon>
        <taxon>Cytophagales</taxon>
        <taxon>Spirosomataceae</taxon>
        <taxon>Dyadobacter</taxon>
    </lineage>
</organism>
<evidence type="ECO:0000256" key="1">
    <source>
        <dbReference type="ARBA" id="ARBA00022729"/>
    </source>
</evidence>
<evidence type="ECO:0000259" key="3">
    <source>
        <dbReference type="Pfam" id="PF00149"/>
    </source>
</evidence>
<feature type="domain" description="Calcineurin-like phosphoesterase" evidence="3">
    <location>
        <begin position="335"/>
        <end position="513"/>
    </location>
</feature>
<dbReference type="Gene3D" id="3.60.21.10">
    <property type="match status" value="1"/>
</dbReference>
<dbReference type="Proteomes" id="UP001055420">
    <property type="component" value="Chromosome"/>
</dbReference>
<name>A0ABY4XK40_9BACT</name>
<feature type="domain" description="Purple acid phosphatase N-terminal" evidence="4">
    <location>
        <begin position="230"/>
        <end position="325"/>
    </location>
</feature>
<gene>
    <name evidence="5" type="ORF">NFI80_21420</name>
</gene>
<evidence type="ECO:0000256" key="2">
    <source>
        <dbReference type="SAM" id="SignalP"/>
    </source>
</evidence>
<dbReference type="SUPFAM" id="SSF49363">
    <property type="entry name" value="Purple acid phosphatase, N-terminal domain"/>
    <property type="match status" value="1"/>
</dbReference>
<dbReference type="InterPro" id="IPR029052">
    <property type="entry name" value="Metallo-depent_PP-like"/>
</dbReference>
<accession>A0ABY4XK40</accession>
<dbReference type="RefSeq" id="WP_235166280.1">
    <property type="nucleotide sequence ID" value="NZ_CP098805.1"/>
</dbReference>
<dbReference type="Pfam" id="PF16656">
    <property type="entry name" value="Pur_ac_phosph_N"/>
    <property type="match status" value="1"/>
</dbReference>
<dbReference type="PANTHER" id="PTHR45867">
    <property type="entry name" value="PURPLE ACID PHOSPHATASE"/>
    <property type="match status" value="1"/>
</dbReference>
<dbReference type="PROSITE" id="PS51257">
    <property type="entry name" value="PROKAR_LIPOPROTEIN"/>
    <property type="match status" value="1"/>
</dbReference>
<reference evidence="5" key="1">
    <citation type="submission" date="2022-06" db="EMBL/GenBank/DDBJ databases">
        <title>Novel species in genus Dyadobacter.</title>
        <authorList>
            <person name="Ma C."/>
        </authorList>
    </citation>
    <scope>NUCLEOTIDE SEQUENCE</scope>
    <source>
        <strain evidence="5">CY22</strain>
    </source>
</reference>
<dbReference type="InterPro" id="IPR015914">
    <property type="entry name" value="PAPs_N"/>
</dbReference>
<dbReference type="InterPro" id="IPR008963">
    <property type="entry name" value="Purple_acid_Pase-like_N"/>
</dbReference>
<evidence type="ECO:0000259" key="4">
    <source>
        <dbReference type="Pfam" id="PF16656"/>
    </source>
</evidence>
<feature type="chain" id="PRO_5047508698" evidence="2">
    <location>
        <begin position="26"/>
        <end position="592"/>
    </location>
</feature>
<dbReference type="InterPro" id="IPR004843">
    <property type="entry name" value="Calcineurin-like_PHP"/>
</dbReference>
<dbReference type="Pfam" id="PF00149">
    <property type="entry name" value="Metallophos"/>
    <property type="match status" value="1"/>
</dbReference>
<dbReference type="Gene3D" id="2.60.40.380">
    <property type="entry name" value="Purple acid phosphatase-like, N-terminal"/>
    <property type="match status" value="1"/>
</dbReference>
<evidence type="ECO:0000313" key="5">
    <source>
        <dbReference type="EMBL" id="USJ30408.1"/>
    </source>
</evidence>
<dbReference type="PANTHER" id="PTHR45867:SF3">
    <property type="entry name" value="ACID PHOSPHATASE TYPE 7"/>
    <property type="match status" value="1"/>
</dbReference>
<protein>
    <submittedName>
        <fullName evidence="5">Metallophosphoesterase family protein</fullName>
    </submittedName>
</protein>
<feature type="signal peptide" evidence="2">
    <location>
        <begin position="1"/>
        <end position="25"/>
    </location>
</feature>
<dbReference type="SUPFAM" id="SSF56300">
    <property type="entry name" value="Metallo-dependent phosphatases"/>
    <property type="match status" value="1"/>
</dbReference>
<dbReference type="EMBL" id="CP098805">
    <property type="protein sequence ID" value="USJ30408.1"/>
    <property type="molecule type" value="Genomic_DNA"/>
</dbReference>
<proteinExistence type="predicted"/>